<keyword evidence="5" id="KW-1185">Reference proteome</keyword>
<comment type="subcellular location">
    <subcellularLocation>
        <location evidence="1">Nucleus</location>
    </subcellularLocation>
</comment>
<dbReference type="SUPFAM" id="SSF46689">
    <property type="entry name" value="Homeodomain-like"/>
    <property type="match status" value="1"/>
</dbReference>
<dbReference type="PANTHER" id="PTHR19303">
    <property type="entry name" value="TRANSPOSON"/>
    <property type="match status" value="1"/>
</dbReference>
<evidence type="ECO:0000313" key="6">
    <source>
        <dbReference type="RefSeq" id="XP_024871113.1"/>
    </source>
</evidence>
<organism evidence="5 7">
    <name type="scientific">Temnothorax curvispinosus</name>
    <dbReference type="NCBI Taxonomy" id="300111"/>
    <lineage>
        <taxon>Eukaryota</taxon>
        <taxon>Metazoa</taxon>
        <taxon>Ecdysozoa</taxon>
        <taxon>Arthropoda</taxon>
        <taxon>Hexapoda</taxon>
        <taxon>Insecta</taxon>
        <taxon>Pterygota</taxon>
        <taxon>Neoptera</taxon>
        <taxon>Endopterygota</taxon>
        <taxon>Hymenoptera</taxon>
        <taxon>Apocrita</taxon>
        <taxon>Aculeata</taxon>
        <taxon>Formicoidea</taxon>
        <taxon>Formicidae</taxon>
        <taxon>Myrmicinae</taxon>
        <taxon>Temnothorax</taxon>
    </lineage>
</organism>
<dbReference type="OrthoDB" id="7697906at2759"/>
<feature type="compositionally biased region" description="Polar residues" evidence="3">
    <location>
        <begin position="23"/>
        <end position="41"/>
    </location>
</feature>
<evidence type="ECO:0000256" key="2">
    <source>
        <dbReference type="ARBA" id="ARBA00023125"/>
    </source>
</evidence>
<dbReference type="RefSeq" id="XP_024871114.1">
    <property type="nucleotide sequence ID" value="XM_025015346.1"/>
</dbReference>
<dbReference type="Proteomes" id="UP000504618">
    <property type="component" value="Unplaced"/>
</dbReference>
<dbReference type="GO" id="GO:0005634">
    <property type="term" value="C:nucleus"/>
    <property type="evidence" value="ECO:0007669"/>
    <property type="project" value="UniProtKB-SubCell"/>
</dbReference>
<dbReference type="Gene3D" id="1.10.10.60">
    <property type="entry name" value="Homeodomain-like"/>
    <property type="match status" value="1"/>
</dbReference>
<dbReference type="InterPro" id="IPR009057">
    <property type="entry name" value="Homeodomain-like_sf"/>
</dbReference>
<evidence type="ECO:0000256" key="3">
    <source>
        <dbReference type="SAM" id="MobiDB-lite"/>
    </source>
</evidence>
<accession>A0A6J1PN27</accession>
<dbReference type="RefSeq" id="XP_024871113.1">
    <property type="nucleotide sequence ID" value="XM_025015345.1"/>
</dbReference>
<evidence type="ECO:0000259" key="4">
    <source>
        <dbReference type="PROSITE" id="PS51253"/>
    </source>
</evidence>
<feature type="domain" description="HTH CENPB-type" evidence="4">
    <location>
        <begin position="52"/>
        <end position="127"/>
    </location>
</feature>
<evidence type="ECO:0000313" key="7">
    <source>
        <dbReference type="RefSeq" id="XP_024871114.1"/>
    </source>
</evidence>
<gene>
    <name evidence="6 7" type="primary">LOC112454121</name>
</gene>
<dbReference type="GO" id="GO:0003677">
    <property type="term" value="F:DNA binding"/>
    <property type="evidence" value="ECO:0007669"/>
    <property type="project" value="UniProtKB-KW"/>
</dbReference>
<dbReference type="PROSITE" id="PS51253">
    <property type="entry name" value="HTH_CENPB"/>
    <property type="match status" value="1"/>
</dbReference>
<protein>
    <submittedName>
        <fullName evidence="6 7">Uncharacterized protein LOC112454121</fullName>
    </submittedName>
</protein>
<dbReference type="InterPro" id="IPR036397">
    <property type="entry name" value="RNaseH_sf"/>
</dbReference>
<evidence type="ECO:0000313" key="5">
    <source>
        <dbReference type="Proteomes" id="UP000504618"/>
    </source>
</evidence>
<dbReference type="PANTHER" id="PTHR19303:SF74">
    <property type="entry name" value="POGO TRANSPOSABLE ELEMENT WITH KRAB DOMAIN"/>
    <property type="match status" value="1"/>
</dbReference>
<feature type="region of interest" description="Disordered" evidence="3">
    <location>
        <begin position="23"/>
        <end position="59"/>
    </location>
</feature>
<dbReference type="InterPro" id="IPR006600">
    <property type="entry name" value="HTH_CenpB_DNA-bd_dom"/>
</dbReference>
<dbReference type="Pfam" id="PF03184">
    <property type="entry name" value="DDE_1"/>
    <property type="match status" value="1"/>
</dbReference>
<dbReference type="Gene3D" id="3.30.420.10">
    <property type="entry name" value="Ribonuclease H-like superfamily/Ribonuclease H"/>
    <property type="match status" value="1"/>
</dbReference>
<name>A0A6J1PN27_9HYME</name>
<dbReference type="GeneID" id="112454121"/>
<keyword evidence="2" id="KW-0238">DNA-binding</keyword>
<reference evidence="6 7" key="1">
    <citation type="submission" date="2025-04" db="UniProtKB">
        <authorList>
            <consortium name="RefSeq"/>
        </authorList>
    </citation>
    <scope>IDENTIFICATION</scope>
    <source>
        <tissue evidence="6 7">Whole body</tissue>
    </source>
</reference>
<evidence type="ECO:0000256" key="1">
    <source>
        <dbReference type="ARBA" id="ARBA00004123"/>
    </source>
</evidence>
<dbReference type="InterPro" id="IPR004875">
    <property type="entry name" value="DDE_SF_endonuclease_dom"/>
</dbReference>
<dbReference type="InterPro" id="IPR050863">
    <property type="entry name" value="CenT-Element_Derived"/>
</dbReference>
<sequence length="583" mass="66629">MGKLRKKWSDEELMKALADIRSGQSINSTSKSSGIPKSTLMSKVKGNRPIGRKPGPPTILSTEEEAKIARWMLYLSQRGFPVTKTQLIHSVTYLIKQLDRETPFTDGRPGRHWYEGFLRRHPEISISAPQTLPKSRASVTELTEDILHGWFKEVKQHLVEKQLINIDGSRVFNCDEYAFCLSPKNNHVNLVKKRDKAVHNLTQNREKEFLTVLFMTNATDALISPMIVFPYERIPYSVSQSVPTDWGIGKSENGWMTAETFYKYISNIFEPWLTAQNIERPVILYVDGHSSHMTLPVVEFCMNHQIELRALLPNATHLIQPLDVALFRTSLESSWRDCINDWRVQNHRKLRREDFGPLLKIAIERVKLPKVMSDGFRKCGLFPFSADALQYNQLPQKTKKKTMTPVTAENHLLFFESTIDENLLGEFRRANETGTYSGNVKNLGLFFYWQKILKLSGNSVYQGIEGEENVLPLKNPENNLTDESLSQKYPSLQFADNSIDIKPNDFAQIVVKDEIIPAEPSQLNTDEDMTMNEASNANTTGDMQLVSVSAIVNDNDVYKKTTFWPHIFAPKVEVPSVACEEYH</sequence>
<dbReference type="AlphaFoldDB" id="A0A6J1PN27"/>
<dbReference type="Pfam" id="PF03221">
    <property type="entry name" value="HTH_Tnp_Tc5"/>
    <property type="match status" value="1"/>
</dbReference>
<proteinExistence type="predicted"/>